<accession>A0AAD7TTF6</accession>
<evidence type="ECO:0000313" key="2">
    <source>
        <dbReference type="EMBL" id="KAJ8474982.1"/>
    </source>
</evidence>
<sequence length="986" mass="110542">MGITDKPQHPSRPAEGVHLSWLGILTALNIEPSEATVDFMGLGPLPVEVTTDDSDAVYVLYKESLRYLERRYPPASVDCALAGSIADQNLLFFPECVGILVNLVADVLPITLTDVQEDQAKQKFTRLQNVSTLAFIIFGWKFTDRRYGTGQHWHISCALKASPGDITTQDLYQALFLDSLHRHIQWQHFWRNDLHVRSPMPWSFRSVQELSKPSSPEPTLLNFPVFERFLPSEDSSLVRNAQWALGLPMDLPWYGAEHDGHSFCATLGSYTDARRAGEIFTLREDSALWLGALTFGLLEALTHMRIPESALLVDGTTGYASKATISGTRILRLLLFWAQCLHFGASSVDPSLHLEHGRQVASLLQRALSALDEEAQITTSMLFRSGIFDRDDVLCALAMTITPLCRLATKVWDTLPEMDHLVQFLSGKVHPSVRGLVYSSCLKRARSSGWCPYVISELLSSTSRILLLTPILLQLAPFIRTSLEEHKQCEDTSCVFHRHDDATYVPRHTTTPCSCTYIRPPLSEVHRLLAEGHIPVTLYDGITLHVLPADDIPYVAISHVWAEGMGSTTDDGLPTCVVKRLSDLARRLLPEHGAFWIDSLSVPKQRSARKHAIKLMADTYRKATKVLVIDDSIRAMCSISKSPQENLLRIAASAWVRRVWTLQEGLLARKLYFEFVENPVDFEEMLGIRQRVRSDAQQTEPTPVLPWAVLLGVPILAFRMNEEGPDSYRGTSLSQVTRLLQGRSTTKAEDELVAISSLLPKKIDMDRLLAQSDGRDVAERRMREFLLQLRDIPKAVPLGRSLKRLELHNFTWAPCTLVKEVDWVWDIKDGTGICTEDGFLAEYFVVSLINNSRIEAIPFPVTHSACWGIRANVYYQPSMTAHFLFGRSECRPPSSIDTLLFLKDDFPTTDAGVEVPCAAACTVPASRGFQTSARASGMLKTAPRLLKFAGPCFLTRQRPFAESLIHMGMRPAKQLGKLQKTWVFLT</sequence>
<dbReference type="Pfam" id="PF06985">
    <property type="entry name" value="HET"/>
    <property type="match status" value="1"/>
</dbReference>
<proteinExistence type="predicted"/>
<dbReference type="PANTHER" id="PTHR39596">
    <property type="match status" value="1"/>
</dbReference>
<evidence type="ECO:0000313" key="3">
    <source>
        <dbReference type="Proteomes" id="UP001215151"/>
    </source>
</evidence>
<comment type="caution">
    <text evidence="2">The sequence shown here is derived from an EMBL/GenBank/DDBJ whole genome shotgun (WGS) entry which is preliminary data.</text>
</comment>
<name>A0AAD7TTF6_9APHY</name>
<dbReference type="Proteomes" id="UP001215151">
    <property type="component" value="Unassembled WGS sequence"/>
</dbReference>
<dbReference type="EMBL" id="JAPEVG010000172">
    <property type="protein sequence ID" value="KAJ8474982.1"/>
    <property type="molecule type" value="Genomic_DNA"/>
</dbReference>
<keyword evidence="3" id="KW-1185">Reference proteome</keyword>
<feature type="domain" description="Heterokaryon incompatibility" evidence="1">
    <location>
        <begin position="554"/>
        <end position="629"/>
    </location>
</feature>
<reference evidence="2" key="1">
    <citation type="submission" date="2022-11" db="EMBL/GenBank/DDBJ databases">
        <title>Genome Sequence of Cubamyces cubensis.</title>
        <authorList>
            <person name="Buettner E."/>
        </authorList>
    </citation>
    <scope>NUCLEOTIDE SEQUENCE</scope>
    <source>
        <strain evidence="2">MPL-01</strain>
    </source>
</reference>
<gene>
    <name evidence="2" type="ORF">ONZ51_g6853</name>
</gene>
<dbReference type="AlphaFoldDB" id="A0AAD7TTF6"/>
<dbReference type="InterPro" id="IPR010730">
    <property type="entry name" value="HET"/>
</dbReference>
<evidence type="ECO:0000259" key="1">
    <source>
        <dbReference type="Pfam" id="PF06985"/>
    </source>
</evidence>
<protein>
    <recommendedName>
        <fullName evidence="1">Heterokaryon incompatibility domain-containing protein</fullName>
    </recommendedName>
</protein>
<organism evidence="2 3">
    <name type="scientific">Trametes cubensis</name>
    <dbReference type="NCBI Taxonomy" id="1111947"/>
    <lineage>
        <taxon>Eukaryota</taxon>
        <taxon>Fungi</taxon>
        <taxon>Dikarya</taxon>
        <taxon>Basidiomycota</taxon>
        <taxon>Agaricomycotina</taxon>
        <taxon>Agaricomycetes</taxon>
        <taxon>Polyporales</taxon>
        <taxon>Polyporaceae</taxon>
        <taxon>Trametes</taxon>
    </lineage>
</organism>
<dbReference type="PANTHER" id="PTHR39596:SF2">
    <property type="entry name" value="HET DOMAIN PROTEIN (AFU_ORTHOLOGUE AFUA_1G17550)-RELATED"/>
    <property type="match status" value="1"/>
</dbReference>